<evidence type="ECO:0000256" key="1">
    <source>
        <dbReference type="SAM" id="MobiDB-lite"/>
    </source>
</evidence>
<feature type="region of interest" description="Disordered" evidence="1">
    <location>
        <begin position="1"/>
        <end position="25"/>
    </location>
</feature>
<accession>A0A067TDT7</accession>
<sequence length="220" mass="24118">MISSFPIVHSPDSSPVRDPKSSQPPQVDRCKWCHTLFWSPDSHSQVELSGTLWVHESVCTSRIVAKSQVDVVDDRLPRSALMATDLNTNGARVGMTRGEVQETLYYDPSLKLAPITAGNLGQGHPSRAPSVPGLVDLGLLNNARARDTSPLKKNSAVLWNTDESFRNMAAAATQSRPPFQPDDFVPAKSRYRFSTKEELLSYANLGSGLKATFDAVLRPE</sequence>
<dbReference type="HOGENOM" id="CLU_1256102_0_0_1"/>
<dbReference type="AlphaFoldDB" id="A0A067TDT7"/>
<organism evidence="2 3">
    <name type="scientific">Galerina marginata (strain CBS 339.88)</name>
    <dbReference type="NCBI Taxonomy" id="685588"/>
    <lineage>
        <taxon>Eukaryota</taxon>
        <taxon>Fungi</taxon>
        <taxon>Dikarya</taxon>
        <taxon>Basidiomycota</taxon>
        <taxon>Agaricomycotina</taxon>
        <taxon>Agaricomycetes</taxon>
        <taxon>Agaricomycetidae</taxon>
        <taxon>Agaricales</taxon>
        <taxon>Agaricineae</taxon>
        <taxon>Strophariaceae</taxon>
        <taxon>Galerina</taxon>
    </lineage>
</organism>
<reference evidence="3" key="1">
    <citation type="journal article" date="2014" name="Proc. Natl. Acad. Sci. U.S.A.">
        <title>Extensive sampling of basidiomycete genomes demonstrates inadequacy of the white-rot/brown-rot paradigm for wood decay fungi.</title>
        <authorList>
            <person name="Riley R."/>
            <person name="Salamov A.A."/>
            <person name="Brown D.W."/>
            <person name="Nagy L.G."/>
            <person name="Floudas D."/>
            <person name="Held B.W."/>
            <person name="Levasseur A."/>
            <person name="Lombard V."/>
            <person name="Morin E."/>
            <person name="Otillar R."/>
            <person name="Lindquist E.A."/>
            <person name="Sun H."/>
            <person name="LaButti K.M."/>
            <person name="Schmutz J."/>
            <person name="Jabbour D."/>
            <person name="Luo H."/>
            <person name="Baker S.E."/>
            <person name="Pisabarro A.G."/>
            <person name="Walton J.D."/>
            <person name="Blanchette R.A."/>
            <person name="Henrissat B."/>
            <person name="Martin F."/>
            <person name="Cullen D."/>
            <person name="Hibbett D.S."/>
            <person name="Grigoriev I.V."/>
        </authorList>
    </citation>
    <scope>NUCLEOTIDE SEQUENCE [LARGE SCALE GENOMIC DNA]</scope>
    <source>
        <strain evidence="3">CBS 339.88</strain>
    </source>
</reference>
<evidence type="ECO:0000313" key="2">
    <source>
        <dbReference type="EMBL" id="KDR81326.1"/>
    </source>
</evidence>
<keyword evidence="3" id="KW-1185">Reference proteome</keyword>
<gene>
    <name evidence="2" type="ORF">GALMADRAFT_136334</name>
</gene>
<protein>
    <submittedName>
        <fullName evidence="2">Uncharacterized protein</fullName>
    </submittedName>
</protein>
<evidence type="ECO:0000313" key="3">
    <source>
        <dbReference type="Proteomes" id="UP000027222"/>
    </source>
</evidence>
<proteinExistence type="predicted"/>
<dbReference type="EMBL" id="KL142371">
    <property type="protein sequence ID" value="KDR81326.1"/>
    <property type="molecule type" value="Genomic_DNA"/>
</dbReference>
<name>A0A067TDT7_GALM3</name>
<dbReference type="Proteomes" id="UP000027222">
    <property type="component" value="Unassembled WGS sequence"/>
</dbReference>